<sequence>MFSWLAKALDTTLGLPETMDLKQVSDMIIDAFDNIMGKDSHGLQESRHAPKKEDKAKNLKYSQEVSPPSVHFSVLLRVRFSIMFCAPDYIGVFAQAGHAHVSSHVAPVNKTPRTSGGLSFPSNIRPLKPRHSRYSSGDSSHNSYTPSKMAELAKEYPVADVDDAAGFMAFARALREKQAREAATAAKTQADQDTSTQQNGHANGFNDSGGQSPVDVNGSAPVSAFNDAWLSEASHSRNDDGFVDFEKNTDNNNASLMPGIVDDDAEAPKVSASGFRGDAAEFIQQETPVVASENAVSATKAADNAVVEEDRENLATFKSWGTPVARDKPAAQVRRIIIKGLPSAWSSPAKVLSLIHGGMVESIHISPAGNQAHVLFCDHEACKAFYDKYPNGIDIDKEKRKTVFVEMGKEVDVISTQLSFNLSIGSTRVVRAVGVSMNINMGELLKLAGANNRKVEKIVDCCVPGEPRNVVFRFCSIDDAVKFRAAILREADWEHCNIQHATDPCELATGFHAD</sequence>
<feature type="region of interest" description="Disordered" evidence="1">
    <location>
        <begin position="108"/>
        <end position="145"/>
    </location>
</feature>
<dbReference type="EMBL" id="BBXM02000001">
    <property type="protein sequence ID" value="GIC84859.1"/>
    <property type="molecule type" value="Genomic_DNA"/>
</dbReference>
<dbReference type="Proteomes" id="UP000036893">
    <property type="component" value="Unassembled WGS sequence"/>
</dbReference>
<organism evidence="2 3">
    <name type="scientific">Aspergillus udagawae</name>
    <dbReference type="NCBI Taxonomy" id="91492"/>
    <lineage>
        <taxon>Eukaryota</taxon>
        <taxon>Fungi</taxon>
        <taxon>Dikarya</taxon>
        <taxon>Ascomycota</taxon>
        <taxon>Pezizomycotina</taxon>
        <taxon>Eurotiomycetes</taxon>
        <taxon>Eurotiomycetidae</taxon>
        <taxon>Eurotiales</taxon>
        <taxon>Aspergillaceae</taxon>
        <taxon>Aspergillus</taxon>
        <taxon>Aspergillus subgen. Fumigati</taxon>
    </lineage>
</organism>
<feature type="region of interest" description="Disordered" evidence="1">
    <location>
        <begin position="40"/>
        <end position="62"/>
    </location>
</feature>
<evidence type="ECO:0000313" key="2">
    <source>
        <dbReference type="EMBL" id="GIC84859.1"/>
    </source>
</evidence>
<feature type="compositionally biased region" description="Polar residues" evidence="1">
    <location>
        <begin position="134"/>
        <end position="145"/>
    </location>
</feature>
<reference evidence="2" key="1">
    <citation type="journal article" date="2015" name="Genome Announc.">
        <title>Draft Genome Sequence of the Pathogenic Filamentous Fungus Aspergillus udagawae Strain IFM 46973T.</title>
        <authorList>
            <person name="Kusuya Y."/>
            <person name="Takahashi-Nakaguchi A."/>
            <person name="Takahashi H."/>
            <person name="Yaguchi T."/>
        </authorList>
    </citation>
    <scope>NUCLEOTIDE SEQUENCE</scope>
    <source>
        <strain evidence="2">IFM 46973</strain>
    </source>
</reference>
<reference evidence="2" key="2">
    <citation type="submission" date="2021-01" db="EMBL/GenBank/DDBJ databases">
        <title>Pan-genome distribution and transcriptional activeness of fungal secondary metabolism genes in Aspergillus section Fumigati.</title>
        <authorList>
            <person name="Takahashi H."/>
            <person name="Umemura M."/>
            <person name="Ninomiya A."/>
            <person name="Kusuya Y."/>
            <person name="Urayama S."/>
            <person name="Shimizu M."/>
            <person name="Watanabe A."/>
            <person name="Kamei K."/>
            <person name="Yaguchi T."/>
            <person name="Hagiwara D."/>
        </authorList>
    </citation>
    <scope>NUCLEOTIDE SEQUENCE</scope>
    <source>
        <strain evidence="2">IFM 46973</strain>
    </source>
</reference>
<dbReference type="GeneID" id="66988159"/>
<protein>
    <submittedName>
        <fullName evidence="2">Uncharacterized protein</fullName>
    </submittedName>
</protein>
<feature type="compositionally biased region" description="Polar residues" evidence="1">
    <location>
        <begin position="199"/>
        <end position="211"/>
    </location>
</feature>
<gene>
    <name evidence="2" type="ORF">Aud_000683</name>
</gene>
<evidence type="ECO:0000256" key="1">
    <source>
        <dbReference type="SAM" id="MobiDB-lite"/>
    </source>
</evidence>
<name>A0A8E0QK63_9EURO</name>
<proteinExistence type="predicted"/>
<feature type="compositionally biased region" description="Low complexity" evidence="1">
    <location>
        <begin position="181"/>
        <end position="198"/>
    </location>
</feature>
<feature type="region of interest" description="Disordered" evidence="1">
    <location>
        <begin position="181"/>
        <end position="220"/>
    </location>
</feature>
<feature type="compositionally biased region" description="Basic and acidic residues" evidence="1">
    <location>
        <begin position="40"/>
        <end position="57"/>
    </location>
</feature>
<dbReference type="RefSeq" id="XP_043142125.1">
    <property type="nucleotide sequence ID" value="XM_043286190.1"/>
</dbReference>
<dbReference type="AlphaFoldDB" id="A0A8E0QK63"/>
<comment type="caution">
    <text evidence="2">The sequence shown here is derived from an EMBL/GenBank/DDBJ whole genome shotgun (WGS) entry which is preliminary data.</text>
</comment>
<feature type="compositionally biased region" description="Polar residues" evidence="1">
    <location>
        <begin position="111"/>
        <end position="122"/>
    </location>
</feature>
<accession>A0A8E0QK63</accession>
<evidence type="ECO:0000313" key="3">
    <source>
        <dbReference type="Proteomes" id="UP000036893"/>
    </source>
</evidence>